<dbReference type="GO" id="GO:0043755">
    <property type="term" value="F:alpha-ribazole phosphatase activity"/>
    <property type="evidence" value="ECO:0007669"/>
    <property type="project" value="UniProtKB-UniRule"/>
</dbReference>
<dbReference type="InterPro" id="IPR029033">
    <property type="entry name" value="His_PPase_superfam"/>
</dbReference>
<accession>A0A1T4K519</accession>
<dbReference type="NCBIfam" id="TIGR03162">
    <property type="entry name" value="ribazole_cobC"/>
    <property type="match status" value="1"/>
</dbReference>
<evidence type="ECO:0000256" key="1">
    <source>
        <dbReference type="ARBA" id="ARBA00023152"/>
    </source>
</evidence>
<dbReference type="InterPro" id="IPR013078">
    <property type="entry name" value="His_Pase_superF_clade-1"/>
</dbReference>
<dbReference type="PROSITE" id="PS00175">
    <property type="entry name" value="PG_MUTASE"/>
    <property type="match status" value="1"/>
</dbReference>
<proteinExistence type="predicted"/>
<dbReference type="Gene3D" id="3.40.50.1240">
    <property type="entry name" value="Phosphoglycerate mutase-like"/>
    <property type="match status" value="1"/>
</dbReference>
<evidence type="ECO:0000256" key="4">
    <source>
        <dbReference type="PIRSR" id="PIRSR613078-1"/>
    </source>
</evidence>
<feature type="binding site" evidence="5">
    <location>
        <position position="59"/>
    </location>
    <ligand>
        <name>substrate</name>
    </ligand>
</feature>
<dbReference type="OrthoDB" id="9781415at2"/>
<dbReference type="EMBL" id="FUWM01000005">
    <property type="protein sequence ID" value="SJZ37427.1"/>
    <property type="molecule type" value="Genomic_DNA"/>
</dbReference>
<feature type="active site" description="Proton donor/acceptor" evidence="4">
    <location>
        <position position="83"/>
    </location>
</feature>
<dbReference type="RefSeq" id="WP_078809109.1">
    <property type="nucleotide sequence ID" value="NZ_FUWM01000005.1"/>
</dbReference>
<sequence length="202" mass="22917">MATEIILVRHGETLWNKESKFQGSTDTVLSPLGIEQAEKLADRFKEEELDVVYASNLQRAVKTAKAVAKHHEIVVNEEPKLQEASFGEWEGLTFDQIKEKDGKKLDAWLKDPITVRTPDGEKFEDVQERAMEALDEIRDKHQGEKVLVAAHGGTIRALLVELLGMPLSNFWRIQQDNTAVNIVKFYDDDPIVALVNCTQHLR</sequence>
<dbReference type="InterPro" id="IPR050275">
    <property type="entry name" value="PGM_Phosphatase"/>
</dbReference>
<keyword evidence="8" id="KW-1185">Reference proteome</keyword>
<dbReference type="InterPro" id="IPR001345">
    <property type="entry name" value="PG/BPGM_mutase_AS"/>
</dbReference>
<dbReference type="GO" id="GO:0005737">
    <property type="term" value="C:cytoplasm"/>
    <property type="evidence" value="ECO:0007669"/>
    <property type="project" value="TreeGrafter"/>
</dbReference>
<dbReference type="SUPFAM" id="SSF53254">
    <property type="entry name" value="Phosphoglycerate mutase-like"/>
    <property type="match status" value="1"/>
</dbReference>
<organism evidence="7 8">
    <name type="scientific">Selenihalanaerobacter shriftii</name>
    <dbReference type="NCBI Taxonomy" id="142842"/>
    <lineage>
        <taxon>Bacteria</taxon>
        <taxon>Bacillati</taxon>
        <taxon>Bacillota</taxon>
        <taxon>Clostridia</taxon>
        <taxon>Halanaerobiales</taxon>
        <taxon>Halobacteroidaceae</taxon>
        <taxon>Selenihalanaerobacter</taxon>
    </lineage>
</organism>
<feature type="binding site" evidence="5">
    <location>
        <begin position="9"/>
        <end position="16"/>
    </location>
    <ligand>
        <name>substrate</name>
    </ligand>
</feature>
<name>A0A1T4K519_9FIRM</name>
<evidence type="ECO:0000256" key="5">
    <source>
        <dbReference type="PIRSR" id="PIRSR613078-2"/>
    </source>
</evidence>
<protein>
    <recommendedName>
        <fullName evidence="3">Alpha-ribazole phosphatase</fullName>
        <ecNumber evidence="3">3.1.3.73</ecNumber>
    </recommendedName>
</protein>
<evidence type="ECO:0000313" key="7">
    <source>
        <dbReference type="EMBL" id="SJZ37427.1"/>
    </source>
</evidence>
<dbReference type="InterPro" id="IPR017578">
    <property type="entry name" value="Ribazole_CobC"/>
</dbReference>
<dbReference type="EC" id="3.1.3.73" evidence="3"/>
<evidence type="ECO:0000256" key="6">
    <source>
        <dbReference type="PIRSR" id="PIRSR613078-3"/>
    </source>
</evidence>
<keyword evidence="2" id="KW-0413">Isomerase</keyword>
<dbReference type="PIRSF" id="PIRSF000709">
    <property type="entry name" value="6PFK_2-Ptase"/>
    <property type="match status" value="1"/>
</dbReference>
<dbReference type="GO" id="GO:0009236">
    <property type="term" value="P:cobalamin biosynthetic process"/>
    <property type="evidence" value="ECO:0007669"/>
    <property type="project" value="UniProtKB-UniRule"/>
</dbReference>
<evidence type="ECO:0000313" key="8">
    <source>
        <dbReference type="Proteomes" id="UP000190625"/>
    </source>
</evidence>
<dbReference type="STRING" id="142842.SAMN02745118_00607"/>
<evidence type="ECO:0000256" key="3">
    <source>
        <dbReference type="NCBIfam" id="TIGR03162"/>
    </source>
</evidence>
<dbReference type="Pfam" id="PF00300">
    <property type="entry name" value="His_Phos_1"/>
    <property type="match status" value="1"/>
</dbReference>
<keyword evidence="1" id="KW-0324">Glycolysis</keyword>
<dbReference type="SMART" id="SM00855">
    <property type="entry name" value="PGAM"/>
    <property type="match status" value="1"/>
</dbReference>
<dbReference type="CDD" id="cd07067">
    <property type="entry name" value="HP_PGM_like"/>
    <property type="match status" value="1"/>
</dbReference>
<gene>
    <name evidence="7" type="ORF">SAMN02745118_00607</name>
</gene>
<feature type="site" description="Transition state stabilizer" evidence="6">
    <location>
        <position position="151"/>
    </location>
</feature>
<dbReference type="Proteomes" id="UP000190625">
    <property type="component" value="Unassembled WGS sequence"/>
</dbReference>
<evidence type="ECO:0000256" key="2">
    <source>
        <dbReference type="ARBA" id="ARBA00023235"/>
    </source>
</evidence>
<reference evidence="8" key="1">
    <citation type="submission" date="2017-02" db="EMBL/GenBank/DDBJ databases">
        <authorList>
            <person name="Varghese N."/>
            <person name="Submissions S."/>
        </authorList>
    </citation>
    <scope>NUCLEOTIDE SEQUENCE [LARGE SCALE GENOMIC DNA]</scope>
    <source>
        <strain evidence="8">ATCC BAA-73</strain>
    </source>
</reference>
<feature type="active site" description="Tele-phosphohistidine intermediate" evidence="4">
    <location>
        <position position="10"/>
    </location>
</feature>
<dbReference type="AlphaFoldDB" id="A0A1T4K519"/>
<dbReference type="PANTHER" id="PTHR48100">
    <property type="entry name" value="BROAD-SPECIFICITY PHOSPHATASE YOR283W-RELATED"/>
    <property type="match status" value="1"/>
</dbReference>
<dbReference type="PANTHER" id="PTHR48100:SF1">
    <property type="entry name" value="HISTIDINE PHOSPHATASE FAMILY PROTEIN-RELATED"/>
    <property type="match status" value="1"/>
</dbReference>